<dbReference type="Proteomes" id="UP000198940">
    <property type="component" value="Unassembled WGS sequence"/>
</dbReference>
<dbReference type="AlphaFoldDB" id="A0A1M6X155"/>
<dbReference type="EMBL" id="FRAT01000006">
    <property type="protein sequence ID" value="SHK99579.1"/>
    <property type="molecule type" value="Genomic_DNA"/>
</dbReference>
<organism evidence="3 4">
    <name type="scientific">Flagellimonas taeanensis</name>
    <dbReference type="NCBI Taxonomy" id="1005926"/>
    <lineage>
        <taxon>Bacteria</taxon>
        <taxon>Pseudomonadati</taxon>
        <taxon>Bacteroidota</taxon>
        <taxon>Flavobacteriia</taxon>
        <taxon>Flavobacteriales</taxon>
        <taxon>Flavobacteriaceae</taxon>
        <taxon>Flagellimonas</taxon>
    </lineage>
</organism>
<protein>
    <recommendedName>
        <fullName evidence="1">DUF6268 domain-containing protein</fullName>
    </recommendedName>
</protein>
<dbReference type="Proteomes" id="UP000184031">
    <property type="component" value="Unassembled WGS sequence"/>
</dbReference>
<accession>A0A1M6X155</accession>
<evidence type="ECO:0000313" key="5">
    <source>
        <dbReference type="Proteomes" id="UP000198940"/>
    </source>
</evidence>
<dbReference type="EMBL" id="FOKU01000004">
    <property type="protein sequence ID" value="SFB98776.1"/>
    <property type="molecule type" value="Genomic_DNA"/>
</dbReference>
<gene>
    <name evidence="2" type="ORF">SAMN04487891_104206</name>
    <name evidence="3" type="ORF">SAMN05216293_2394</name>
</gene>
<evidence type="ECO:0000313" key="4">
    <source>
        <dbReference type="Proteomes" id="UP000184031"/>
    </source>
</evidence>
<feature type="domain" description="DUF6268" evidence="1">
    <location>
        <begin position="75"/>
        <end position="280"/>
    </location>
</feature>
<dbReference type="InterPro" id="IPR046235">
    <property type="entry name" value="DUF6268"/>
</dbReference>
<reference evidence="3 4" key="1">
    <citation type="submission" date="2016-11" db="EMBL/GenBank/DDBJ databases">
        <authorList>
            <person name="Varghese N."/>
            <person name="Submissions S."/>
        </authorList>
    </citation>
    <scope>NUCLEOTIDE SEQUENCE [LARGE SCALE GENOMIC DNA]</scope>
    <source>
        <strain evidence="3 4">CGMCC 1.12174</strain>
        <strain evidence="2 5">DSM 26351</strain>
    </source>
</reference>
<keyword evidence="5" id="KW-1185">Reference proteome</keyword>
<dbReference type="STRING" id="1055723.SAMN05216293_2394"/>
<comment type="caution">
    <text evidence="3">The sequence shown here is derived from an EMBL/GenBank/DDBJ whole genome shotgun (WGS) entry which is preliminary data.</text>
</comment>
<evidence type="ECO:0000313" key="2">
    <source>
        <dbReference type="EMBL" id="SFB98776.1"/>
    </source>
</evidence>
<dbReference type="Pfam" id="PF19783">
    <property type="entry name" value="DUF6268"/>
    <property type="match status" value="1"/>
</dbReference>
<proteinExistence type="predicted"/>
<evidence type="ECO:0000259" key="1">
    <source>
        <dbReference type="Pfam" id="PF19783"/>
    </source>
</evidence>
<name>A0A1M6X155_9FLAO</name>
<sequence length="283" mass="32365">MHARIAAQTEKEMAYLDYIYEVVPSNSNYSWERHNLGMYYSKDLAPKVNYGLSLNMRRQQSWFYDSPKNYGMEEPDELFRLETGGTLSWQMTDQWKLDAGFSIFTASDFKEALDLSEIQHSGKLILATVIGTTTPNQQLSFGFGYGILRKHPLLYPILSFSRSLSKNINVDIGFPRTTVHYSIDERHEIRTSGSFKGEYTNIHLPVGTPDDLPHGEMRLAQYAIDVNIGYTYKIQPQWYTLIKVGYLIDNTAVITDGQGNIAYDLSTEPSVYLSMGLTFKIRD</sequence>
<evidence type="ECO:0000313" key="3">
    <source>
        <dbReference type="EMBL" id="SHK99579.1"/>
    </source>
</evidence>